<gene>
    <name evidence="1" type="ORF">SDC9_199695</name>
</gene>
<dbReference type="Pfam" id="PF19991">
    <property type="entry name" value="HMA_2"/>
    <property type="match status" value="1"/>
</dbReference>
<dbReference type="EMBL" id="VSSQ01117752">
    <property type="protein sequence ID" value="MPN52043.1"/>
    <property type="molecule type" value="Genomic_DNA"/>
</dbReference>
<reference evidence="1" key="1">
    <citation type="submission" date="2019-08" db="EMBL/GenBank/DDBJ databases">
        <authorList>
            <person name="Kucharzyk K."/>
            <person name="Murdoch R.W."/>
            <person name="Higgins S."/>
            <person name="Loffler F."/>
        </authorList>
    </citation>
    <scope>NUCLEOTIDE SEQUENCE</scope>
</reference>
<proteinExistence type="predicted"/>
<accession>A0A645IXV5</accession>
<protein>
    <submittedName>
        <fullName evidence="1">Uncharacterized protein</fullName>
    </submittedName>
</protein>
<evidence type="ECO:0000313" key="1">
    <source>
        <dbReference type="EMBL" id="MPN52043.1"/>
    </source>
</evidence>
<comment type="caution">
    <text evidence="1">The sequence shown here is derived from an EMBL/GenBank/DDBJ whole genome shotgun (WGS) entry which is preliminary data.</text>
</comment>
<dbReference type="AlphaFoldDB" id="A0A645IXV5"/>
<name>A0A645IXV5_9ZZZZ</name>
<sequence>MPGRRRYQHDALLQDAELALRLENQLPKLPGLTKIRFTPETGTLLLEYTCTDYYIDALIQYLEQVIKIPPAHARYGKLGADIRRCFRRMNQEIFATTNRNLDLRTLLALSFIFWGGSKRWTMGHRPTGPQMIWWAYSLLKGRS</sequence>
<organism evidence="1">
    <name type="scientific">bioreactor metagenome</name>
    <dbReference type="NCBI Taxonomy" id="1076179"/>
    <lineage>
        <taxon>unclassified sequences</taxon>
        <taxon>metagenomes</taxon>
        <taxon>ecological metagenomes</taxon>
    </lineage>
</organism>